<dbReference type="AlphaFoldDB" id="A0AA38KZZ8"/>
<proteinExistence type="predicted"/>
<feature type="region of interest" description="Disordered" evidence="1">
    <location>
        <begin position="242"/>
        <end position="267"/>
    </location>
</feature>
<name>A0AA38KZZ8_9AGAR</name>
<evidence type="ECO:0000256" key="2">
    <source>
        <dbReference type="SAM" id="SignalP"/>
    </source>
</evidence>
<keyword evidence="2" id="KW-0732">Signal</keyword>
<comment type="caution">
    <text evidence="3">The sequence shown here is derived from an EMBL/GenBank/DDBJ whole genome shotgun (WGS) entry which is preliminary data.</text>
</comment>
<evidence type="ECO:0000313" key="3">
    <source>
        <dbReference type="EMBL" id="KAJ3786833.1"/>
    </source>
</evidence>
<sequence length="267" mass="30650">MTIVGRHRLAGHIMSIPNFVVLLLLASTLVNSCDARPIFERLRKWKGKWKGKQGEDPDKEVLIGFAYSKYIGKSKKSDFYHTLHLPREELFANQRVPKDPIVVDSTISLLQRGDFEDELPNVFDRGRSGMFPYEKCYVTLGQEAFDEFKPKIIYSSLPSSLPSYKEGSTKLPTYKESHGHQDTQQVVTVTKGKQGHLIMHIPYTTIWRGLYHSLKVRCFSNDLREKFPEGIEDSRWEDWNIPNLPPAHHEETGVQRSSVHRGPKGSN</sequence>
<gene>
    <name evidence="3" type="ORF">GGU10DRAFT_350599</name>
</gene>
<feature type="compositionally biased region" description="Basic residues" evidence="1">
    <location>
        <begin position="258"/>
        <end position="267"/>
    </location>
</feature>
<evidence type="ECO:0000313" key="4">
    <source>
        <dbReference type="Proteomes" id="UP001163798"/>
    </source>
</evidence>
<keyword evidence="4" id="KW-1185">Reference proteome</keyword>
<feature type="signal peptide" evidence="2">
    <location>
        <begin position="1"/>
        <end position="35"/>
    </location>
</feature>
<accession>A0AA38KZZ8</accession>
<reference evidence="3" key="1">
    <citation type="submission" date="2022-08" db="EMBL/GenBank/DDBJ databases">
        <authorList>
            <consortium name="DOE Joint Genome Institute"/>
            <person name="Min B."/>
            <person name="Riley R."/>
            <person name="Sierra-Patev S."/>
            <person name="Naranjo-Ortiz M."/>
            <person name="Looney B."/>
            <person name="Konkel Z."/>
            <person name="Slot J.C."/>
            <person name="Sakamoto Y."/>
            <person name="Steenwyk J.L."/>
            <person name="Rokas A."/>
            <person name="Carro J."/>
            <person name="Camarero S."/>
            <person name="Ferreira P."/>
            <person name="Molpeceres G."/>
            <person name="Ruiz-Duenas F.J."/>
            <person name="Serrano A."/>
            <person name="Henrissat B."/>
            <person name="Drula E."/>
            <person name="Hughes K.W."/>
            <person name="Mata J.L."/>
            <person name="Ishikawa N.K."/>
            <person name="Vargas-Isla R."/>
            <person name="Ushijima S."/>
            <person name="Smith C.A."/>
            <person name="Ahrendt S."/>
            <person name="Andreopoulos W."/>
            <person name="He G."/>
            <person name="Labutti K."/>
            <person name="Lipzen A."/>
            <person name="Ng V."/>
            <person name="Sandor L."/>
            <person name="Barry K."/>
            <person name="Martinez A.T."/>
            <person name="Xiao Y."/>
            <person name="Gibbons J.G."/>
            <person name="Terashima K."/>
            <person name="Hibbett D.S."/>
            <person name="Grigoriev I.V."/>
        </authorList>
    </citation>
    <scope>NUCLEOTIDE SEQUENCE</scope>
    <source>
        <strain evidence="3">TFB10291</strain>
    </source>
</reference>
<protein>
    <submittedName>
        <fullName evidence="3">Uncharacterized protein</fullName>
    </submittedName>
</protein>
<dbReference type="EMBL" id="MU793305">
    <property type="protein sequence ID" value="KAJ3786833.1"/>
    <property type="molecule type" value="Genomic_DNA"/>
</dbReference>
<feature type="chain" id="PRO_5041456582" evidence="2">
    <location>
        <begin position="36"/>
        <end position="267"/>
    </location>
</feature>
<dbReference type="Proteomes" id="UP001163798">
    <property type="component" value="Unassembled WGS sequence"/>
</dbReference>
<evidence type="ECO:0000256" key="1">
    <source>
        <dbReference type="SAM" id="MobiDB-lite"/>
    </source>
</evidence>
<organism evidence="3 4">
    <name type="scientific">Lentinula aff. detonsa</name>
    <dbReference type="NCBI Taxonomy" id="2804958"/>
    <lineage>
        <taxon>Eukaryota</taxon>
        <taxon>Fungi</taxon>
        <taxon>Dikarya</taxon>
        <taxon>Basidiomycota</taxon>
        <taxon>Agaricomycotina</taxon>
        <taxon>Agaricomycetes</taxon>
        <taxon>Agaricomycetidae</taxon>
        <taxon>Agaricales</taxon>
        <taxon>Marasmiineae</taxon>
        <taxon>Omphalotaceae</taxon>
        <taxon>Lentinula</taxon>
    </lineage>
</organism>